<dbReference type="EMBL" id="CP013652">
    <property type="protein sequence ID" value="ALS23951.1"/>
    <property type="molecule type" value="Genomic_DNA"/>
</dbReference>
<feature type="transmembrane region" description="Helical" evidence="7">
    <location>
        <begin position="302"/>
        <end position="324"/>
    </location>
</feature>
<gene>
    <name evidence="9" type="ORF">IJ22_36130</name>
</gene>
<comment type="subcellular location">
    <subcellularLocation>
        <location evidence="1">Cell inner membrane</location>
        <topology evidence="1">Multi-pass membrane protein</topology>
    </subcellularLocation>
</comment>
<keyword evidence="4 7" id="KW-0812">Transmembrane</keyword>
<evidence type="ECO:0000256" key="5">
    <source>
        <dbReference type="ARBA" id="ARBA00022989"/>
    </source>
</evidence>
<feature type="transmembrane region" description="Helical" evidence="7">
    <location>
        <begin position="165"/>
        <end position="191"/>
    </location>
</feature>
<dbReference type="PANTHER" id="PTHR33362">
    <property type="entry name" value="SIALIC ACID TRAP TRANSPORTER PERMEASE PROTEIN SIAT-RELATED"/>
    <property type="match status" value="1"/>
</dbReference>
<dbReference type="AlphaFoldDB" id="A0A0U2MZN6"/>
<proteinExistence type="predicted"/>
<dbReference type="GO" id="GO:0022857">
    <property type="term" value="F:transmembrane transporter activity"/>
    <property type="evidence" value="ECO:0007669"/>
    <property type="project" value="TreeGrafter"/>
</dbReference>
<name>A0A0U2MZN6_9BACL</name>
<feature type="transmembrane region" description="Helical" evidence="7">
    <location>
        <begin position="212"/>
        <end position="233"/>
    </location>
</feature>
<dbReference type="KEGG" id="pnp:IJ22_36130"/>
<keyword evidence="6 7" id="KW-0472">Membrane</keyword>
<evidence type="ECO:0000313" key="9">
    <source>
        <dbReference type="EMBL" id="ALS23951.1"/>
    </source>
</evidence>
<feature type="transmembrane region" description="Helical" evidence="7">
    <location>
        <begin position="92"/>
        <end position="115"/>
    </location>
</feature>
<feature type="transmembrane region" description="Helical" evidence="7">
    <location>
        <begin position="136"/>
        <end position="159"/>
    </location>
</feature>
<dbReference type="RefSeq" id="WP_062409749.1">
    <property type="nucleotide sequence ID" value="NZ_CP013652.1"/>
</dbReference>
<feature type="transmembrane region" description="Helical" evidence="7">
    <location>
        <begin position="269"/>
        <end position="290"/>
    </location>
</feature>
<protein>
    <submittedName>
        <fullName evidence="9">Membrane protein</fullName>
    </submittedName>
</protein>
<evidence type="ECO:0000256" key="4">
    <source>
        <dbReference type="ARBA" id="ARBA00022692"/>
    </source>
</evidence>
<keyword evidence="2" id="KW-1003">Cell membrane</keyword>
<dbReference type="NCBIfam" id="TIGR00786">
    <property type="entry name" value="dctM"/>
    <property type="match status" value="1"/>
</dbReference>
<evidence type="ECO:0000256" key="1">
    <source>
        <dbReference type="ARBA" id="ARBA00004429"/>
    </source>
</evidence>
<evidence type="ECO:0000256" key="3">
    <source>
        <dbReference type="ARBA" id="ARBA00022519"/>
    </source>
</evidence>
<reference evidence="10" key="1">
    <citation type="submission" date="2015-12" db="EMBL/GenBank/DDBJ databases">
        <title>Complete genome sequences of two moderately thermophilic Paenibacillus species.</title>
        <authorList>
            <person name="Butler R.III."/>
            <person name="Wang J."/>
            <person name="Stark B.C."/>
            <person name="Pombert J.-F."/>
        </authorList>
    </citation>
    <scope>NUCLEOTIDE SEQUENCE [LARGE SCALE GENOMIC DNA]</scope>
    <source>
        <strain evidence="10">32O-Y</strain>
    </source>
</reference>
<evidence type="ECO:0000256" key="6">
    <source>
        <dbReference type="ARBA" id="ARBA00023136"/>
    </source>
</evidence>
<dbReference type="PANTHER" id="PTHR33362:SF2">
    <property type="entry name" value="TRAP TRANSPORTER LARGE PERMEASE PROTEIN"/>
    <property type="match status" value="1"/>
</dbReference>
<dbReference type="InterPro" id="IPR010656">
    <property type="entry name" value="DctM"/>
</dbReference>
<dbReference type="PATRIC" id="fig|162209.4.peg.3846"/>
<keyword evidence="10" id="KW-1185">Reference proteome</keyword>
<dbReference type="InterPro" id="IPR004681">
    <property type="entry name" value="TRAP_DctM"/>
</dbReference>
<dbReference type="Pfam" id="PF06808">
    <property type="entry name" value="DctM"/>
    <property type="match status" value="1"/>
</dbReference>
<accession>A0A0U2MZN6</accession>
<feature type="domain" description="TRAP C4-dicarboxylate transport system permease DctM subunit" evidence="8">
    <location>
        <begin position="5"/>
        <end position="413"/>
    </location>
</feature>
<sequence length="424" mass="45402">MTTAIGFFALMFIGVPIAIVLGLTTLIYVLTTGNLTILQSMPSKLFNGLQNFGLVAIPMFILLGEFMNQGGITNRLLEFAKVIFGHFRGGLAYVNVVANMFLATIIGSSTAQTAVMSKTVVPVMEKEGYSRDFSSALTASASVVAPLIPPSMPFIIYGVTAGVSIGSLFLAGILPGIIFGLGFGLYIYTIAKKRNFPRSDRSSWSQVLKGTVYVLPALSIPVLIMVGITTGIFTATESAAVAVLVALLVGGFVYRELKWKHLPGILVRTIITTSTVTFLLAMSDIFGWVLNFNQIPQLITDAFLAVADNQFVFLLLVNLLLLLIGTVLEGVPALILLTPILVPIAVHYGVDPIHLGVIMVINLTLGLISPPVGSVLFVTSAVANVSVERLTRSLIPFLIISCLILMIITYIPWTTLGLQKLLGP</sequence>
<feature type="transmembrane region" description="Helical" evidence="7">
    <location>
        <begin position="6"/>
        <end position="31"/>
    </location>
</feature>
<evidence type="ECO:0000256" key="7">
    <source>
        <dbReference type="SAM" id="Phobius"/>
    </source>
</evidence>
<dbReference type="PIRSF" id="PIRSF006066">
    <property type="entry name" value="HI0050"/>
    <property type="match status" value="1"/>
</dbReference>
<feature type="transmembrane region" description="Helical" evidence="7">
    <location>
        <begin position="52"/>
        <end position="72"/>
    </location>
</feature>
<evidence type="ECO:0000256" key="2">
    <source>
        <dbReference type="ARBA" id="ARBA00022475"/>
    </source>
</evidence>
<dbReference type="GO" id="GO:0005886">
    <property type="term" value="C:plasma membrane"/>
    <property type="evidence" value="ECO:0007669"/>
    <property type="project" value="UniProtKB-SubCell"/>
</dbReference>
<dbReference type="OrthoDB" id="9785600at2"/>
<evidence type="ECO:0000313" key="10">
    <source>
        <dbReference type="Proteomes" id="UP000061660"/>
    </source>
</evidence>
<dbReference type="Proteomes" id="UP000061660">
    <property type="component" value="Chromosome"/>
</dbReference>
<dbReference type="STRING" id="162209.IJ22_36130"/>
<keyword evidence="5 7" id="KW-1133">Transmembrane helix</keyword>
<feature type="transmembrane region" description="Helical" evidence="7">
    <location>
        <begin position="394"/>
        <end position="413"/>
    </location>
</feature>
<feature type="transmembrane region" description="Helical" evidence="7">
    <location>
        <begin position="331"/>
        <end position="350"/>
    </location>
</feature>
<feature type="transmembrane region" description="Helical" evidence="7">
    <location>
        <begin position="239"/>
        <end position="257"/>
    </location>
</feature>
<evidence type="ECO:0000259" key="8">
    <source>
        <dbReference type="Pfam" id="PF06808"/>
    </source>
</evidence>
<reference evidence="9 10" key="2">
    <citation type="journal article" date="2016" name="Genome Announc.">
        <title>Complete Genome Sequences of Two Interactive Moderate Thermophiles, Paenibacillus napthalenovorans 32O-Y and Paenibacillus sp. 32O-W.</title>
        <authorList>
            <person name="Butler R.R.III."/>
            <person name="Wang J."/>
            <person name="Stark B.C."/>
            <person name="Pombert J.F."/>
        </authorList>
    </citation>
    <scope>NUCLEOTIDE SEQUENCE [LARGE SCALE GENOMIC DNA]</scope>
    <source>
        <strain evidence="9 10">32O-Y</strain>
    </source>
</reference>
<feature type="transmembrane region" description="Helical" evidence="7">
    <location>
        <begin position="356"/>
        <end position="382"/>
    </location>
</feature>
<keyword evidence="3" id="KW-0997">Cell inner membrane</keyword>
<organism evidence="9 10">
    <name type="scientific">Paenibacillus naphthalenovorans</name>
    <dbReference type="NCBI Taxonomy" id="162209"/>
    <lineage>
        <taxon>Bacteria</taxon>
        <taxon>Bacillati</taxon>
        <taxon>Bacillota</taxon>
        <taxon>Bacilli</taxon>
        <taxon>Bacillales</taxon>
        <taxon>Paenibacillaceae</taxon>
        <taxon>Paenibacillus</taxon>
    </lineage>
</organism>